<evidence type="ECO:0000313" key="2">
    <source>
        <dbReference type="Proteomes" id="UP001500002"/>
    </source>
</evidence>
<proteinExistence type="predicted"/>
<accession>A0ABN2M1V0</accession>
<comment type="caution">
    <text evidence="1">The sequence shown here is derived from an EMBL/GenBank/DDBJ whole genome shotgun (WGS) entry which is preliminary data.</text>
</comment>
<dbReference type="Proteomes" id="UP001500002">
    <property type="component" value="Unassembled WGS sequence"/>
</dbReference>
<evidence type="ECO:0000313" key="1">
    <source>
        <dbReference type="EMBL" id="GAA1805642.1"/>
    </source>
</evidence>
<protein>
    <submittedName>
        <fullName evidence="1">Hypoxia/intracellular survival transcriptional regulator MosR</fullName>
    </submittedName>
</protein>
<gene>
    <name evidence="1" type="primary">mosR</name>
    <name evidence="1" type="ORF">GCM10009749_12240</name>
</gene>
<sequence>MTDVMGLGTGTGDRQPFVVRISKTRYSLVDESDVLHRQVRTLQADSAEFRRRTLMGDLEARQQVAARLDGSTILSELSDVGFSWRDIARLAQVTVPAVQKWRRGEGMSGAKRLRLAKVVALLAVLEERFIAEPTSWLEMPVRDGVGLSRIDLLAEGRFDLVLLLVSDDGNDIEVGHILDEFDADWRNRYVDDSFETFLDADGVVAIRPRS</sequence>
<dbReference type="EMBL" id="BAAANJ010000004">
    <property type="protein sequence ID" value="GAA1805642.1"/>
    <property type="molecule type" value="Genomic_DNA"/>
</dbReference>
<dbReference type="RefSeq" id="WP_344294504.1">
    <property type="nucleotide sequence ID" value="NZ_BAAANJ010000004.1"/>
</dbReference>
<keyword evidence="2" id="KW-1185">Reference proteome</keyword>
<name>A0ABN2M1V0_9MICO</name>
<organism evidence="1 2">
    <name type="scientific">Agromyces neolithicus</name>
    <dbReference type="NCBI Taxonomy" id="269420"/>
    <lineage>
        <taxon>Bacteria</taxon>
        <taxon>Bacillati</taxon>
        <taxon>Actinomycetota</taxon>
        <taxon>Actinomycetes</taxon>
        <taxon>Micrococcales</taxon>
        <taxon>Microbacteriaceae</taxon>
        <taxon>Agromyces</taxon>
    </lineage>
</organism>
<reference evidence="1 2" key="1">
    <citation type="journal article" date="2019" name="Int. J. Syst. Evol. Microbiol.">
        <title>The Global Catalogue of Microorganisms (GCM) 10K type strain sequencing project: providing services to taxonomists for standard genome sequencing and annotation.</title>
        <authorList>
            <consortium name="The Broad Institute Genomics Platform"/>
            <consortium name="The Broad Institute Genome Sequencing Center for Infectious Disease"/>
            <person name="Wu L."/>
            <person name="Ma J."/>
        </authorList>
    </citation>
    <scope>NUCLEOTIDE SEQUENCE [LARGE SCALE GENOMIC DNA]</scope>
    <source>
        <strain evidence="1 2">JCM 14322</strain>
    </source>
</reference>